<dbReference type="Gene3D" id="2.60.120.10">
    <property type="entry name" value="Jelly Rolls"/>
    <property type="match status" value="1"/>
</dbReference>
<dbReference type="GO" id="GO:0003677">
    <property type="term" value="F:DNA binding"/>
    <property type="evidence" value="ECO:0007669"/>
    <property type="project" value="UniProtKB-KW"/>
</dbReference>
<keyword evidence="1" id="KW-0805">Transcription regulation</keyword>
<proteinExistence type="predicted"/>
<organism evidence="5">
    <name type="scientific">Vecturithrix granuli</name>
    <dbReference type="NCBI Taxonomy" id="1499967"/>
    <lineage>
        <taxon>Bacteria</taxon>
        <taxon>Candidatus Moduliflexota</taxon>
        <taxon>Candidatus Vecturitrichia</taxon>
        <taxon>Candidatus Vecturitrichales</taxon>
        <taxon>Candidatus Vecturitrichaceae</taxon>
        <taxon>Candidatus Vecturithrix</taxon>
    </lineage>
</organism>
<keyword evidence="2" id="KW-0238">DNA-binding</keyword>
<dbReference type="HOGENOM" id="CLU_085376_5_0_0"/>
<dbReference type="SUPFAM" id="SSF47413">
    <property type="entry name" value="lambda repressor-like DNA-binding domains"/>
    <property type="match status" value="1"/>
</dbReference>
<dbReference type="InterPro" id="IPR013096">
    <property type="entry name" value="Cupin_2"/>
</dbReference>
<evidence type="ECO:0000256" key="1">
    <source>
        <dbReference type="ARBA" id="ARBA00023015"/>
    </source>
</evidence>
<dbReference type="AlphaFoldDB" id="A0A081C305"/>
<accession>A0A081C305</accession>
<dbReference type="PANTHER" id="PTHR46797:SF23">
    <property type="entry name" value="HTH-TYPE TRANSCRIPTIONAL REGULATOR SUTR"/>
    <property type="match status" value="1"/>
</dbReference>
<sequence>MDTLVQIVAENLKNYRETRNLSLEKLSQATGVSKGMLSQIENGNTNPSISTLLKIANGLKMSFTALLKERKAPLLVVDNTHAEPILADDQKCRLYPLFPFESGKRFEIYYFEMEPGAHRVSERCLVDHVAEYVFVQQGLLKITVGEHDATVHADQSITFDASRQHEYTNVGNKVIKAIMMLYYPEVY</sequence>
<dbReference type="Gene3D" id="1.10.260.40">
    <property type="entry name" value="lambda repressor-like DNA-binding domains"/>
    <property type="match status" value="1"/>
</dbReference>
<dbReference type="InterPro" id="IPR010982">
    <property type="entry name" value="Lambda_DNA-bd_dom_sf"/>
</dbReference>
<dbReference type="PANTHER" id="PTHR46797">
    <property type="entry name" value="HTH-TYPE TRANSCRIPTIONAL REGULATOR"/>
    <property type="match status" value="1"/>
</dbReference>
<name>A0A081C305_VECG1</name>
<dbReference type="PROSITE" id="PS50943">
    <property type="entry name" value="HTH_CROC1"/>
    <property type="match status" value="1"/>
</dbReference>
<evidence type="ECO:0000256" key="2">
    <source>
        <dbReference type="ARBA" id="ARBA00023125"/>
    </source>
</evidence>
<reference evidence="5" key="1">
    <citation type="journal article" date="2015" name="PeerJ">
        <title>First genomic representation of candidate bacterial phylum KSB3 points to enhanced environmental sensing as a trigger of wastewater bulking.</title>
        <authorList>
            <person name="Sekiguchi Y."/>
            <person name="Ohashi A."/>
            <person name="Parks D.H."/>
            <person name="Yamauchi T."/>
            <person name="Tyson G.W."/>
            <person name="Hugenholtz P."/>
        </authorList>
    </citation>
    <scope>NUCLEOTIDE SEQUENCE [LARGE SCALE GENOMIC DNA]</scope>
</reference>
<dbReference type="Proteomes" id="UP000030661">
    <property type="component" value="Unassembled WGS sequence"/>
</dbReference>
<dbReference type="InterPro" id="IPR001387">
    <property type="entry name" value="Cro/C1-type_HTH"/>
</dbReference>
<evidence type="ECO:0000313" key="6">
    <source>
        <dbReference type="Proteomes" id="UP000030661"/>
    </source>
</evidence>
<dbReference type="GO" id="GO:0005829">
    <property type="term" value="C:cytosol"/>
    <property type="evidence" value="ECO:0007669"/>
    <property type="project" value="TreeGrafter"/>
</dbReference>
<feature type="domain" description="HTH cro/C1-type" evidence="4">
    <location>
        <begin position="12"/>
        <end position="66"/>
    </location>
</feature>
<dbReference type="eggNOG" id="COG1396">
    <property type="taxonomic scope" value="Bacteria"/>
</dbReference>
<dbReference type="SMART" id="SM00530">
    <property type="entry name" value="HTH_XRE"/>
    <property type="match status" value="1"/>
</dbReference>
<dbReference type="InterPro" id="IPR050807">
    <property type="entry name" value="TransReg_Diox_bact_type"/>
</dbReference>
<dbReference type="GO" id="GO:0003700">
    <property type="term" value="F:DNA-binding transcription factor activity"/>
    <property type="evidence" value="ECO:0007669"/>
    <property type="project" value="TreeGrafter"/>
</dbReference>
<evidence type="ECO:0000259" key="4">
    <source>
        <dbReference type="PROSITE" id="PS50943"/>
    </source>
</evidence>
<dbReference type="Pfam" id="PF07883">
    <property type="entry name" value="Cupin_2"/>
    <property type="match status" value="1"/>
</dbReference>
<keyword evidence="3" id="KW-0804">Transcription</keyword>
<dbReference type="EMBL" id="DF820469">
    <property type="protein sequence ID" value="GAK58960.1"/>
    <property type="molecule type" value="Genomic_DNA"/>
</dbReference>
<dbReference type="InterPro" id="IPR014710">
    <property type="entry name" value="RmlC-like_jellyroll"/>
</dbReference>
<evidence type="ECO:0000313" key="5">
    <source>
        <dbReference type="EMBL" id="GAK58960.1"/>
    </source>
</evidence>
<keyword evidence="6" id="KW-1185">Reference proteome</keyword>
<dbReference type="CDD" id="cd02209">
    <property type="entry name" value="cupin_XRE_C"/>
    <property type="match status" value="1"/>
</dbReference>
<dbReference type="STRING" id="1499967.U27_05935"/>
<dbReference type="CDD" id="cd00093">
    <property type="entry name" value="HTH_XRE"/>
    <property type="match status" value="1"/>
</dbReference>
<gene>
    <name evidence="5" type="ORF">U27_05935</name>
</gene>
<evidence type="ECO:0000256" key="3">
    <source>
        <dbReference type="ARBA" id="ARBA00023163"/>
    </source>
</evidence>
<dbReference type="InterPro" id="IPR011051">
    <property type="entry name" value="RmlC_Cupin_sf"/>
</dbReference>
<dbReference type="Pfam" id="PF01381">
    <property type="entry name" value="HTH_3"/>
    <property type="match status" value="1"/>
</dbReference>
<dbReference type="SUPFAM" id="SSF51182">
    <property type="entry name" value="RmlC-like cupins"/>
    <property type="match status" value="1"/>
</dbReference>
<protein>
    <submittedName>
        <fullName evidence="5">Transcriptional regulator, XRE family protein</fullName>
    </submittedName>
</protein>